<evidence type="ECO:0000259" key="1">
    <source>
        <dbReference type="Pfam" id="PF08241"/>
    </source>
</evidence>
<dbReference type="GO" id="GO:0008757">
    <property type="term" value="F:S-adenosylmethionine-dependent methyltransferase activity"/>
    <property type="evidence" value="ECO:0007669"/>
    <property type="project" value="InterPro"/>
</dbReference>
<dbReference type="EC" id="2.1.1.-" evidence="2"/>
<keyword evidence="2" id="KW-0808">Transferase</keyword>
<dbReference type="PANTHER" id="PTHR43591:SF24">
    <property type="entry name" value="2-METHOXY-6-POLYPRENYL-1,4-BENZOQUINOL METHYLASE, MITOCHONDRIAL"/>
    <property type="match status" value="1"/>
</dbReference>
<keyword evidence="2" id="KW-0489">Methyltransferase</keyword>
<evidence type="ECO:0000313" key="2">
    <source>
        <dbReference type="EMBL" id="SSZ40525.1"/>
    </source>
</evidence>
<sequence>MNDLLVNITPEHYKKYATESTSSWNAYLMERILEEASGVISAKKKILDIGMGTGHMLFKLYRSQKLTDYSFYGVDIDPRMVQFCVKKCTELKYQHAFNIIEASVSNLPFPDNSFSMIYARSVIHHWTEPKKGLQELCRVLDRGGRIIIHEPLADSEEIALGVFNQSRRECGVAAMSTEEKFTLAGITDLLYGCDLSEMSWTVACGEGLAALGCAIFIKKV</sequence>
<dbReference type="AlphaFoldDB" id="A0A336NDK8"/>
<protein>
    <submittedName>
        <fullName evidence="2">Uncharacterized methyltransferase ycgJ</fullName>
        <ecNumber evidence="2">2.1.1.-</ecNumber>
    </submittedName>
</protein>
<organism evidence="2 3">
    <name type="scientific">Bartonella grahamii</name>
    <dbReference type="NCBI Taxonomy" id="33045"/>
    <lineage>
        <taxon>Bacteria</taxon>
        <taxon>Pseudomonadati</taxon>
        <taxon>Pseudomonadota</taxon>
        <taxon>Alphaproteobacteria</taxon>
        <taxon>Hyphomicrobiales</taxon>
        <taxon>Bartonellaceae</taxon>
        <taxon>Bartonella</taxon>
    </lineage>
</organism>
<dbReference type="GO" id="GO:0032259">
    <property type="term" value="P:methylation"/>
    <property type="evidence" value="ECO:0007669"/>
    <property type="project" value="UniProtKB-KW"/>
</dbReference>
<evidence type="ECO:0000313" key="3">
    <source>
        <dbReference type="Proteomes" id="UP000253846"/>
    </source>
</evidence>
<dbReference type="PANTHER" id="PTHR43591">
    <property type="entry name" value="METHYLTRANSFERASE"/>
    <property type="match status" value="1"/>
</dbReference>
<dbReference type="EMBL" id="UFTD01000002">
    <property type="protein sequence ID" value="SSZ40525.1"/>
    <property type="molecule type" value="Genomic_DNA"/>
</dbReference>
<feature type="domain" description="Methyltransferase type 11" evidence="1">
    <location>
        <begin position="47"/>
        <end position="148"/>
    </location>
</feature>
<reference evidence="2 3" key="1">
    <citation type="submission" date="2018-06" db="EMBL/GenBank/DDBJ databases">
        <authorList>
            <consortium name="Pathogen Informatics"/>
            <person name="Doyle S."/>
        </authorList>
    </citation>
    <scope>NUCLEOTIDE SEQUENCE [LARGE SCALE GENOMIC DNA]</scope>
    <source>
        <strain evidence="2 3">NCTC12860</strain>
    </source>
</reference>
<dbReference type="Pfam" id="PF08241">
    <property type="entry name" value="Methyltransf_11"/>
    <property type="match status" value="1"/>
</dbReference>
<dbReference type="Gene3D" id="3.40.50.150">
    <property type="entry name" value="Vaccinia Virus protein VP39"/>
    <property type="match status" value="1"/>
</dbReference>
<proteinExistence type="predicted"/>
<accession>A0A336NDK8</accession>
<dbReference type="InterPro" id="IPR029063">
    <property type="entry name" value="SAM-dependent_MTases_sf"/>
</dbReference>
<gene>
    <name evidence="2" type="primary">ycgJ</name>
    <name evidence="2" type="ORF">NCTC12860_01674</name>
</gene>
<name>A0A336NDK8_BARGR</name>
<dbReference type="CDD" id="cd02440">
    <property type="entry name" value="AdoMet_MTases"/>
    <property type="match status" value="1"/>
</dbReference>
<dbReference type="InterPro" id="IPR013216">
    <property type="entry name" value="Methyltransf_11"/>
</dbReference>
<dbReference type="Proteomes" id="UP000253846">
    <property type="component" value="Unassembled WGS sequence"/>
</dbReference>
<dbReference type="SUPFAM" id="SSF53335">
    <property type="entry name" value="S-adenosyl-L-methionine-dependent methyltransferases"/>
    <property type="match status" value="1"/>
</dbReference>